<organism evidence="2 3">
    <name type="scientific">Urbifossiella limnaea</name>
    <dbReference type="NCBI Taxonomy" id="2528023"/>
    <lineage>
        <taxon>Bacteria</taxon>
        <taxon>Pseudomonadati</taxon>
        <taxon>Planctomycetota</taxon>
        <taxon>Planctomycetia</taxon>
        <taxon>Gemmatales</taxon>
        <taxon>Gemmataceae</taxon>
        <taxon>Urbifossiella</taxon>
    </lineage>
</organism>
<feature type="region of interest" description="Disordered" evidence="1">
    <location>
        <begin position="40"/>
        <end position="63"/>
    </location>
</feature>
<name>A0A517Y344_9BACT</name>
<evidence type="ECO:0000256" key="1">
    <source>
        <dbReference type="SAM" id="MobiDB-lite"/>
    </source>
</evidence>
<reference evidence="2 3" key="1">
    <citation type="submission" date="2019-02" db="EMBL/GenBank/DDBJ databases">
        <title>Deep-cultivation of Planctomycetes and their phenomic and genomic characterization uncovers novel biology.</title>
        <authorList>
            <person name="Wiegand S."/>
            <person name="Jogler M."/>
            <person name="Boedeker C."/>
            <person name="Pinto D."/>
            <person name="Vollmers J."/>
            <person name="Rivas-Marin E."/>
            <person name="Kohn T."/>
            <person name="Peeters S.H."/>
            <person name="Heuer A."/>
            <person name="Rast P."/>
            <person name="Oberbeckmann S."/>
            <person name="Bunk B."/>
            <person name="Jeske O."/>
            <person name="Meyerdierks A."/>
            <person name="Storesund J.E."/>
            <person name="Kallscheuer N."/>
            <person name="Luecker S."/>
            <person name="Lage O.M."/>
            <person name="Pohl T."/>
            <person name="Merkel B.J."/>
            <person name="Hornburger P."/>
            <person name="Mueller R.-W."/>
            <person name="Bruemmer F."/>
            <person name="Labrenz M."/>
            <person name="Spormann A.M."/>
            <person name="Op den Camp H."/>
            <person name="Overmann J."/>
            <person name="Amann R."/>
            <person name="Jetten M.S.M."/>
            <person name="Mascher T."/>
            <person name="Medema M.H."/>
            <person name="Devos D.P."/>
            <person name="Kaster A.-K."/>
            <person name="Ovreas L."/>
            <person name="Rohde M."/>
            <person name="Galperin M.Y."/>
            <person name="Jogler C."/>
        </authorList>
    </citation>
    <scope>NUCLEOTIDE SEQUENCE [LARGE SCALE GENOMIC DNA]</scope>
    <source>
        <strain evidence="2 3">ETA_A1</strain>
    </source>
</reference>
<dbReference type="SUPFAM" id="SSF53649">
    <property type="entry name" value="Alkaline phosphatase-like"/>
    <property type="match status" value="1"/>
</dbReference>
<dbReference type="InterPro" id="IPR017850">
    <property type="entry name" value="Alkaline_phosphatase_core_sf"/>
</dbReference>
<evidence type="ECO:0000313" key="2">
    <source>
        <dbReference type="EMBL" id="QDU24094.1"/>
    </source>
</evidence>
<dbReference type="AlphaFoldDB" id="A0A517Y344"/>
<dbReference type="KEGG" id="uli:ETAA1_61070"/>
<dbReference type="InterPro" id="IPR010869">
    <property type="entry name" value="DUF1501"/>
</dbReference>
<dbReference type="Proteomes" id="UP000319576">
    <property type="component" value="Chromosome"/>
</dbReference>
<dbReference type="Gene3D" id="3.40.720.10">
    <property type="entry name" value="Alkaline Phosphatase, subunit A"/>
    <property type="match status" value="1"/>
</dbReference>
<dbReference type="Pfam" id="PF07394">
    <property type="entry name" value="DUF1501"/>
    <property type="match status" value="1"/>
</dbReference>
<dbReference type="PANTHER" id="PTHR43737:SF1">
    <property type="entry name" value="DUF1501 DOMAIN-CONTAINING PROTEIN"/>
    <property type="match status" value="1"/>
</dbReference>
<evidence type="ECO:0000313" key="3">
    <source>
        <dbReference type="Proteomes" id="UP000319576"/>
    </source>
</evidence>
<protein>
    <recommendedName>
        <fullName evidence="4">DUF1501 domain-containing protein</fullName>
    </recommendedName>
</protein>
<proteinExistence type="predicted"/>
<dbReference type="PANTHER" id="PTHR43737">
    <property type="entry name" value="BLL7424 PROTEIN"/>
    <property type="match status" value="1"/>
</dbReference>
<dbReference type="RefSeq" id="WP_145244288.1">
    <property type="nucleotide sequence ID" value="NZ_CP036273.1"/>
</dbReference>
<dbReference type="OrthoDB" id="127333at2"/>
<gene>
    <name evidence="2" type="ORF">ETAA1_61070</name>
</gene>
<dbReference type="EMBL" id="CP036273">
    <property type="protein sequence ID" value="QDU24094.1"/>
    <property type="molecule type" value="Genomic_DNA"/>
</dbReference>
<accession>A0A517Y344</accession>
<keyword evidence="3" id="KW-1185">Reference proteome</keyword>
<dbReference type="InterPro" id="IPR006311">
    <property type="entry name" value="TAT_signal"/>
</dbReference>
<dbReference type="PROSITE" id="PS51318">
    <property type="entry name" value="TAT"/>
    <property type="match status" value="1"/>
</dbReference>
<evidence type="ECO:0008006" key="4">
    <source>
        <dbReference type="Google" id="ProtNLM"/>
    </source>
</evidence>
<sequence length="485" mass="52574">MHDFPCRRSTRPLTRRDLLVRSANGFGGAALATMLADDEARAQTPGANAPGSGRAPDPFAPKKPHFDPKATSVIFLFMDGGPSQVDTFDPKPALEKYHGRPFPARVEPTQFNNVGATLMSPWKFKQYGRSGLPVSDLFPHVGACADDLAVIRSVTSNFSEHTNANYFIHSGSGLQGRPSVGSWVTYGLGSECRDLPGFVVLGSGMIPPGGVDCFGSGFLPASYQGSLFRHGSQPVADLTPPGGASPRSRAAQRDLIRTLDARSRERFGNADAVEAAIANYELAFRMQTAVPELADLSRETDETKKLYGLDDPKTEVFGRQCLLARRLVERGVRFTELLCQTLGFDRWDQHGSLKAGHEANAKAVDKPIAGLLTDLKRRGLLDRTLVLWGGEFGRTPVAQGSDGRDHNPFGFTMWLAGGGAKGGTAFGATDEFGYHAVQDKVQVHDIHATLLHLLGFDHTKLTHRFGGRDMRLTDVHGEVIRGVLK</sequence>